<proteinExistence type="predicted"/>
<dbReference type="Proteomes" id="UP000425817">
    <property type="component" value="Chromosome"/>
</dbReference>
<dbReference type="AlphaFoldDB" id="A0A6I6HGE6"/>
<reference evidence="2 3" key="1">
    <citation type="submission" date="2019-12" db="EMBL/GenBank/DDBJ databases">
        <title>Hybrid Genome Assemblies of two High G+C Isolates from Undergraduate Microbiology Courses.</title>
        <authorList>
            <person name="Ne Ville C.J."/>
            <person name="Enright D."/>
            <person name="Hernandez I."/>
            <person name="Dodsworth J."/>
            <person name="Orwin P.M."/>
        </authorList>
    </citation>
    <scope>NUCLEOTIDE SEQUENCE [LARGE SCALE GENOMIC DNA]</scope>
    <source>
        <strain evidence="2 3">CSUSB</strain>
    </source>
</reference>
<name>A0A6I6HGE6_VARPD</name>
<feature type="compositionally biased region" description="Polar residues" evidence="1">
    <location>
        <begin position="97"/>
        <end position="108"/>
    </location>
</feature>
<dbReference type="EMBL" id="CP046622">
    <property type="protein sequence ID" value="QGW81898.1"/>
    <property type="molecule type" value="Genomic_DNA"/>
</dbReference>
<accession>A0A6I6HGE6</accession>
<evidence type="ECO:0000256" key="1">
    <source>
        <dbReference type="SAM" id="MobiDB-lite"/>
    </source>
</evidence>
<evidence type="ECO:0000313" key="3">
    <source>
        <dbReference type="Proteomes" id="UP000425817"/>
    </source>
</evidence>
<gene>
    <name evidence="2" type="ORF">GOQ09_09980</name>
</gene>
<sequence length="128" mass="13642">MTEPKFDKSSTVQIGRIFLFSEGSLTAIANGGSFEVNAAILSTAMPRQRIGTVEVLSDRPSAVVSGVEHGAASASVGISSRRLLPATSCRPPRRRQMSMTHSPSTDIAQGNRLDATDLSLIESRKGRK</sequence>
<evidence type="ECO:0000313" key="2">
    <source>
        <dbReference type="EMBL" id="QGW81898.1"/>
    </source>
</evidence>
<dbReference type="RefSeq" id="WP_157613282.1">
    <property type="nucleotide sequence ID" value="NZ_CP046622.1"/>
</dbReference>
<dbReference type="OrthoDB" id="9911844at2"/>
<feature type="region of interest" description="Disordered" evidence="1">
    <location>
        <begin position="83"/>
        <end position="128"/>
    </location>
</feature>
<organism evidence="2 3">
    <name type="scientific">Variovorax paradoxus</name>
    <dbReference type="NCBI Taxonomy" id="34073"/>
    <lineage>
        <taxon>Bacteria</taxon>
        <taxon>Pseudomonadati</taxon>
        <taxon>Pseudomonadota</taxon>
        <taxon>Betaproteobacteria</taxon>
        <taxon>Burkholderiales</taxon>
        <taxon>Comamonadaceae</taxon>
        <taxon>Variovorax</taxon>
    </lineage>
</organism>
<protein>
    <submittedName>
        <fullName evidence="2">Uncharacterized protein</fullName>
    </submittedName>
</protein>